<dbReference type="Pfam" id="PF00196">
    <property type="entry name" value="GerE"/>
    <property type="match status" value="1"/>
</dbReference>
<name>A0ABT8RG18_9BACT</name>
<dbReference type="PANTHER" id="PTHR43214:SF43">
    <property type="entry name" value="TWO-COMPONENT RESPONSE REGULATOR"/>
    <property type="match status" value="1"/>
</dbReference>
<feature type="domain" description="Response regulatory" evidence="5">
    <location>
        <begin position="3"/>
        <end position="118"/>
    </location>
</feature>
<comment type="caution">
    <text evidence="6">The sequence shown here is derived from an EMBL/GenBank/DDBJ whole genome shotgun (WGS) entry which is preliminary data.</text>
</comment>
<keyword evidence="1 3" id="KW-0597">Phosphoprotein</keyword>
<dbReference type="Proteomes" id="UP001168528">
    <property type="component" value="Unassembled WGS sequence"/>
</dbReference>
<dbReference type="InterPro" id="IPR058245">
    <property type="entry name" value="NreC/VraR/RcsB-like_REC"/>
</dbReference>
<dbReference type="PROSITE" id="PS50110">
    <property type="entry name" value="RESPONSE_REGULATORY"/>
    <property type="match status" value="1"/>
</dbReference>
<protein>
    <submittedName>
        <fullName evidence="6">Response regulator transcription factor</fullName>
    </submittedName>
</protein>
<sequence>MIRVVLADDHKIIRDGVKALLGNEKDIQLVGEAANGLELLDLLTREEADVAVVDINMPGMDGYEATKQIKDKYPVKVLILSMLDHESHINKMFEAGATGYLLKNTGKEEFVHGIRMVASGQKFICTEIALSLLAKVTGPAAKTPFATSSKITGNELSKREIEVLRLIADGLTNAEIADKLFTSKRTIESHRQSLLEKTQSNNTATLIRYAVSHHLVD</sequence>
<dbReference type="CDD" id="cd17535">
    <property type="entry name" value="REC_NarL-like"/>
    <property type="match status" value="1"/>
</dbReference>
<evidence type="ECO:0000256" key="2">
    <source>
        <dbReference type="ARBA" id="ARBA00023125"/>
    </source>
</evidence>
<accession>A0ABT8RG18</accession>
<dbReference type="CDD" id="cd06170">
    <property type="entry name" value="LuxR_C_like"/>
    <property type="match status" value="1"/>
</dbReference>
<keyword evidence="2" id="KW-0238">DNA-binding</keyword>
<dbReference type="Gene3D" id="3.40.50.2300">
    <property type="match status" value="1"/>
</dbReference>
<keyword evidence="7" id="KW-1185">Reference proteome</keyword>
<dbReference type="SUPFAM" id="SSF52172">
    <property type="entry name" value="CheY-like"/>
    <property type="match status" value="1"/>
</dbReference>
<dbReference type="SUPFAM" id="SSF46894">
    <property type="entry name" value="C-terminal effector domain of the bipartite response regulators"/>
    <property type="match status" value="1"/>
</dbReference>
<dbReference type="InterPro" id="IPR000792">
    <property type="entry name" value="Tscrpt_reg_LuxR_C"/>
</dbReference>
<evidence type="ECO:0000313" key="6">
    <source>
        <dbReference type="EMBL" id="MDO1451055.1"/>
    </source>
</evidence>
<dbReference type="SMART" id="SM00421">
    <property type="entry name" value="HTH_LUXR"/>
    <property type="match status" value="1"/>
</dbReference>
<gene>
    <name evidence="6" type="ORF">Q0590_32575</name>
</gene>
<feature type="modified residue" description="4-aspartylphosphate" evidence="3">
    <location>
        <position position="54"/>
    </location>
</feature>
<dbReference type="PANTHER" id="PTHR43214">
    <property type="entry name" value="TWO-COMPONENT RESPONSE REGULATOR"/>
    <property type="match status" value="1"/>
</dbReference>
<dbReference type="PROSITE" id="PS50043">
    <property type="entry name" value="HTH_LUXR_2"/>
    <property type="match status" value="1"/>
</dbReference>
<dbReference type="PRINTS" id="PR00038">
    <property type="entry name" value="HTHLUXR"/>
</dbReference>
<dbReference type="InterPro" id="IPR016032">
    <property type="entry name" value="Sig_transdc_resp-reg_C-effctor"/>
</dbReference>
<dbReference type="EMBL" id="JAUKPO010000041">
    <property type="protein sequence ID" value="MDO1451055.1"/>
    <property type="molecule type" value="Genomic_DNA"/>
</dbReference>
<dbReference type="InterPro" id="IPR011006">
    <property type="entry name" value="CheY-like_superfamily"/>
</dbReference>
<dbReference type="InterPro" id="IPR039420">
    <property type="entry name" value="WalR-like"/>
</dbReference>
<evidence type="ECO:0000313" key="7">
    <source>
        <dbReference type="Proteomes" id="UP001168528"/>
    </source>
</evidence>
<dbReference type="Pfam" id="PF00072">
    <property type="entry name" value="Response_reg"/>
    <property type="match status" value="1"/>
</dbReference>
<proteinExistence type="predicted"/>
<dbReference type="RefSeq" id="WP_302041855.1">
    <property type="nucleotide sequence ID" value="NZ_JAUKPO010000041.1"/>
</dbReference>
<dbReference type="InterPro" id="IPR001789">
    <property type="entry name" value="Sig_transdc_resp-reg_receiver"/>
</dbReference>
<reference evidence="6" key="1">
    <citation type="submission" date="2023-07" db="EMBL/GenBank/DDBJ databases">
        <title>The genome sequence of Rhodocytophaga aerolata KACC 12507.</title>
        <authorList>
            <person name="Zhang X."/>
        </authorList>
    </citation>
    <scope>NUCLEOTIDE SEQUENCE</scope>
    <source>
        <strain evidence="6">KACC 12507</strain>
    </source>
</reference>
<organism evidence="6 7">
    <name type="scientific">Rhodocytophaga aerolata</name>
    <dbReference type="NCBI Taxonomy" id="455078"/>
    <lineage>
        <taxon>Bacteria</taxon>
        <taxon>Pseudomonadati</taxon>
        <taxon>Bacteroidota</taxon>
        <taxon>Cytophagia</taxon>
        <taxon>Cytophagales</taxon>
        <taxon>Rhodocytophagaceae</taxon>
        <taxon>Rhodocytophaga</taxon>
    </lineage>
</organism>
<dbReference type="SMART" id="SM00448">
    <property type="entry name" value="REC"/>
    <property type="match status" value="1"/>
</dbReference>
<evidence type="ECO:0000256" key="1">
    <source>
        <dbReference type="ARBA" id="ARBA00022553"/>
    </source>
</evidence>
<evidence type="ECO:0000256" key="3">
    <source>
        <dbReference type="PROSITE-ProRule" id="PRU00169"/>
    </source>
</evidence>
<evidence type="ECO:0000259" key="4">
    <source>
        <dbReference type="PROSITE" id="PS50043"/>
    </source>
</evidence>
<evidence type="ECO:0000259" key="5">
    <source>
        <dbReference type="PROSITE" id="PS50110"/>
    </source>
</evidence>
<feature type="domain" description="HTH luxR-type" evidence="4">
    <location>
        <begin position="149"/>
        <end position="214"/>
    </location>
</feature>